<keyword evidence="2" id="KW-0732">Signal</keyword>
<proteinExistence type="predicted"/>
<organism evidence="3 4">
    <name type="scientific">Lentinula raphanica</name>
    <dbReference type="NCBI Taxonomy" id="153919"/>
    <lineage>
        <taxon>Eukaryota</taxon>
        <taxon>Fungi</taxon>
        <taxon>Dikarya</taxon>
        <taxon>Basidiomycota</taxon>
        <taxon>Agaricomycotina</taxon>
        <taxon>Agaricomycetes</taxon>
        <taxon>Agaricomycetidae</taxon>
        <taxon>Agaricales</taxon>
        <taxon>Marasmiineae</taxon>
        <taxon>Omphalotaceae</taxon>
        <taxon>Lentinula</taxon>
    </lineage>
</organism>
<dbReference type="EMBL" id="MU806009">
    <property type="protein sequence ID" value="KAJ3842329.1"/>
    <property type="molecule type" value="Genomic_DNA"/>
</dbReference>
<evidence type="ECO:0000313" key="3">
    <source>
        <dbReference type="EMBL" id="KAJ3842329.1"/>
    </source>
</evidence>
<reference evidence="3" key="1">
    <citation type="submission" date="2022-08" db="EMBL/GenBank/DDBJ databases">
        <authorList>
            <consortium name="DOE Joint Genome Institute"/>
            <person name="Min B."/>
            <person name="Riley R."/>
            <person name="Sierra-Patev S."/>
            <person name="Naranjo-Ortiz M."/>
            <person name="Looney B."/>
            <person name="Konkel Z."/>
            <person name="Slot J.C."/>
            <person name="Sakamoto Y."/>
            <person name="Steenwyk J.L."/>
            <person name="Rokas A."/>
            <person name="Carro J."/>
            <person name="Camarero S."/>
            <person name="Ferreira P."/>
            <person name="Molpeceres G."/>
            <person name="Ruiz-Duenas F.J."/>
            <person name="Serrano A."/>
            <person name="Henrissat B."/>
            <person name="Drula E."/>
            <person name="Hughes K.W."/>
            <person name="Mata J.L."/>
            <person name="Ishikawa N.K."/>
            <person name="Vargas-Isla R."/>
            <person name="Ushijima S."/>
            <person name="Smith C.A."/>
            <person name="Ahrendt S."/>
            <person name="Andreopoulos W."/>
            <person name="He G."/>
            <person name="Labutti K."/>
            <person name="Lipzen A."/>
            <person name="Ng V."/>
            <person name="Sandor L."/>
            <person name="Barry K."/>
            <person name="Martinez A.T."/>
            <person name="Xiao Y."/>
            <person name="Gibbons J.G."/>
            <person name="Terashima K."/>
            <person name="Hibbett D.S."/>
            <person name="Grigoriev I.V."/>
        </authorList>
    </citation>
    <scope>NUCLEOTIDE SEQUENCE</scope>
    <source>
        <strain evidence="3">TFB9207</strain>
    </source>
</reference>
<feature type="chain" id="PRO_5041400192" evidence="2">
    <location>
        <begin position="23"/>
        <end position="222"/>
    </location>
</feature>
<evidence type="ECO:0000256" key="1">
    <source>
        <dbReference type="SAM" id="MobiDB-lite"/>
    </source>
</evidence>
<name>A0AA38PG87_9AGAR</name>
<evidence type="ECO:0000256" key="2">
    <source>
        <dbReference type="SAM" id="SignalP"/>
    </source>
</evidence>
<comment type="caution">
    <text evidence="3">The sequence shown here is derived from an EMBL/GenBank/DDBJ whole genome shotgun (WGS) entry which is preliminary data.</text>
</comment>
<dbReference type="AlphaFoldDB" id="A0AA38PG87"/>
<feature type="signal peptide" evidence="2">
    <location>
        <begin position="1"/>
        <end position="22"/>
    </location>
</feature>
<gene>
    <name evidence="3" type="ORF">F5878DRAFT_607935</name>
</gene>
<dbReference type="Proteomes" id="UP001163846">
    <property type="component" value="Unassembled WGS sequence"/>
</dbReference>
<accession>A0AA38PG87</accession>
<keyword evidence="4" id="KW-1185">Reference proteome</keyword>
<protein>
    <submittedName>
        <fullName evidence="3">Uncharacterized protein</fullName>
    </submittedName>
</protein>
<sequence>MRFRVVYTLSATVLFCVFSVTTSPLPPALSPTLVPRAPSDQPGAPDMPAENAKKTYDQRVKLWTGNYDDSGQPLPLSAPLEQRKKANPAICYASHFCLFFGKDRTVHRVDMNKPNKKGPPPQGYYVELPVLLSNVFRRTYEQKKALATMMNVDKLLEETNTRKEALNQKSYILTTVKLIRDFLLPYPSKAAFENKVYRSRCGFARIRRSDREHFRLAIGRSC</sequence>
<feature type="region of interest" description="Disordered" evidence="1">
    <location>
        <begin position="29"/>
        <end position="51"/>
    </location>
</feature>
<evidence type="ECO:0000313" key="4">
    <source>
        <dbReference type="Proteomes" id="UP001163846"/>
    </source>
</evidence>